<accession>X1SRE1</accession>
<name>X1SRE1_9ZZZZ</name>
<evidence type="ECO:0000313" key="1">
    <source>
        <dbReference type="EMBL" id="GAI95468.1"/>
    </source>
</evidence>
<reference evidence="1" key="1">
    <citation type="journal article" date="2014" name="Front. Microbiol.">
        <title>High frequency of phylogenetically diverse reductive dehalogenase-homologous genes in deep subseafloor sedimentary metagenomes.</title>
        <authorList>
            <person name="Kawai M."/>
            <person name="Futagami T."/>
            <person name="Toyoda A."/>
            <person name="Takaki Y."/>
            <person name="Nishi S."/>
            <person name="Hori S."/>
            <person name="Arai W."/>
            <person name="Tsubouchi T."/>
            <person name="Morono Y."/>
            <person name="Uchiyama I."/>
            <person name="Ito T."/>
            <person name="Fujiyama A."/>
            <person name="Inagaki F."/>
            <person name="Takami H."/>
        </authorList>
    </citation>
    <scope>NUCLEOTIDE SEQUENCE</scope>
    <source>
        <strain evidence="1">Expedition CK06-06</strain>
    </source>
</reference>
<protein>
    <submittedName>
        <fullName evidence="1">Uncharacterized protein</fullName>
    </submittedName>
</protein>
<sequence>MKETLKHFEAFEYYFMLGGFGSKRSKKETMKKSGIARGSKFYKGISAISGRRSLLRVARKFNVSRTAVNNWYKAFNWEARARSRDIEIQRELLLRG</sequence>
<comment type="caution">
    <text evidence="1">The sequence shown here is derived from an EMBL/GenBank/DDBJ whole genome shotgun (WGS) entry which is preliminary data.</text>
</comment>
<dbReference type="EMBL" id="BARW01016815">
    <property type="protein sequence ID" value="GAI95468.1"/>
    <property type="molecule type" value="Genomic_DNA"/>
</dbReference>
<gene>
    <name evidence="1" type="ORF">S12H4_29186</name>
</gene>
<organism evidence="1">
    <name type="scientific">marine sediment metagenome</name>
    <dbReference type="NCBI Taxonomy" id="412755"/>
    <lineage>
        <taxon>unclassified sequences</taxon>
        <taxon>metagenomes</taxon>
        <taxon>ecological metagenomes</taxon>
    </lineage>
</organism>
<dbReference type="AlphaFoldDB" id="X1SRE1"/>
<proteinExistence type="predicted"/>